<evidence type="ECO:0000256" key="1">
    <source>
        <dbReference type="SAM" id="MobiDB-lite"/>
    </source>
</evidence>
<dbReference type="Proteomes" id="UP001081071">
    <property type="component" value="Unassembled WGS sequence"/>
</dbReference>
<gene>
    <name evidence="2" type="ORF">O4220_19590</name>
</gene>
<sequence>MDDLTSTQRKGHGGTPGESEFCWGAGNAPKAVADLPPSQGGPYRGTTPRDNDAPKRRS</sequence>
<keyword evidence="3" id="KW-1185">Reference proteome</keyword>
<feature type="compositionally biased region" description="Basic and acidic residues" evidence="1">
    <location>
        <begin position="47"/>
        <end position="58"/>
    </location>
</feature>
<dbReference type="RefSeq" id="WP_269607143.1">
    <property type="nucleotide sequence ID" value="NZ_JAPWIJ010000008.1"/>
</dbReference>
<feature type="region of interest" description="Disordered" evidence="1">
    <location>
        <begin position="1"/>
        <end position="58"/>
    </location>
</feature>
<protein>
    <submittedName>
        <fullName evidence="2">Uncharacterized protein</fullName>
    </submittedName>
</protein>
<name>A0ABT4MIA1_9NOCA</name>
<reference evidence="2" key="1">
    <citation type="submission" date="2022-12" db="EMBL/GenBank/DDBJ databases">
        <authorList>
            <person name="Krivoruchko A.V."/>
            <person name="Elkin A."/>
        </authorList>
    </citation>
    <scope>NUCLEOTIDE SEQUENCE</scope>
    <source>
        <strain evidence="2">IEGM 1391</strain>
    </source>
</reference>
<evidence type="ECO:0000313" key="3">
    <source>
        <dbReference type="Proteomes" id="UP001081071"/>
    </source>
</evidence>
<organism evidence="2 3">
    <name type="scientific">Rhodococcus ruber</name>
    <dbReference type="NCBI Taxonomy" id="1830"/>
    <lineage>
        <taxon>Bacteria</taxon>
        <taxon>Bacillati</taxon>
        <taxon>Actinomycetota</taxon>
        <taxon>Actinomycetes</taxon>
        <taxon>Mycobacteriales</taxon>
        <taxon>Nocardiaceae</taxon>
        <taxon>Rhodococcus</taxon>
    </lineage>
</organism>
<accession>A0ABT4MIA1</accession>
<evidence type="ECO:0000313" key="2">
    <source>
        <dbReference type="EMBL" id="MCZ4520718.1"/>
    </source>
</evidence>
<dbReference type="EMBL" id="JAPWIJ010000008">
    <property type="protein sequence ID" value="MCZ4520718.1"/>
    <property type="molecule type" value="Genomic_DNA"/>
</dbReference>
<comment type="caution">
    <text evidence="2">The sequence shown here is derived from an EMBL/GenBank/DDBJ whole genome shotgun (WGS) entry which is preliminary data.</text>
</comment>
<proteinExistence type="predicted"/>